<dbReference type="Pfam" id="PF02518">
    <property type="entry name" value="HATPase_c"/>
    <property type="match status" value="1"/>
</dbReference>
<keyword evidence="4" id="KW-0808">Transferase</keyword>
<evidence type="ECO:0000259" key="6">
    <source>
        <dbReference type="PROSITE" id="PS50109"/>
    </source>
</evidence>
<dbReference type="Pfam" id="PF08447">
    <property type="entry name" value="PAS_3"/>
    <property type="match status" value="1"/>
</dbReference>
<dbReference type="PROSITE" id="PS50109">
    <property type="entry name" value="HIS_KIN"/>
    <property type="match status" value="1"/>
</dbReference>
<organism evidence="8 9">
    <name type="scientific">Leisingera daeponensis</name>
    <dbReference type="NCBI Taxonomy" id="405746"/>
    <lineage>
        <taxon>Bacteria</taxon>
        <taxon>Pseudomonadati</taxon>
        <taxon>Pseudomonadota</taxon>
        <taxon>Alphaproteobacteria</taxon>
        <taxon>Rhodobacterales</taxon>
        <taxon>Roseobacteraceae</taxon>
        <taxon>Leisingera</taxon>
    </lineage>
</organism>
<dbReference type="Pfam" id="PF00512">
    <property type="entry name" value="HisKA"/>
    <property type="match status" value="1"/>
</dbReference>
<dbReference type="SUPFAM" id="SSF55874">
    <property type="entry name" value="ATPase domain of HSP90 chaperone/DNA topoisomerase II/histidine kinase"/>
    <property type="match status" value="1"/>
</dbReference>
<evidence type="ECO:0000259" key="7">
    <source>
        <dbReference type="PROSITE" id="PS50113"/>
    </source>
</evidence>
<evidence type="ECO:0000256" key="4">
    <source>
        <dbReference type="ARBA" id="ARBA00022679"/>
    </source>
</evidence>
<dbReference type="NCBIfam" id="TIGR00229">
    <property type="entry name" value="sensory_box"/>
    <property type="match status" value="1"/>
</dbReference>
<dbReference type="InterPro" id="IPR013655">
    <property type="entry name" value="PAS_fold_3"/>
</dbReference>
<dbReference type="InterPro" id="IPR036890">
    <property type="entry name" value="HATPase_C_sf"/>
</dbReference>
<dbReference type="InterPro" id="IPR036097">
    <property type="entry name" value="HisK_dim/P_sf"/>
</dbReference>
<dbReference type="SMART" id="SM00387">
    <property type="entry name" value="HATPase_c"/>
    <property type="match status" value="1"/>
</dbReference>
<proteinExistence type="predicted"/>
<dbReference type="InterPro" id="IPR000700">
    <property type="entry name" value="PAS-assoc_C"/>
</dbReference>
<keyword evidence="9" id="KW-1185">Reference proteome</keyword>
<dbReference type="RefSeq" id="WP_222508116.1">
    <property type="nucleotide sequence ID" value="NZ_JAHVJA010000003.1"/>
</dbReference>
<dbReference type="CDD" id="cd00082">
    <property type="entry name" value="HisKA"/>
    <property type="match status" value="1"/>
</dbReference>
<dbReference type="PANTHER" id="PTHR43047:SF64">
    <property type="entry name" value="HISTIDINE KINASE CONTAINING CHEY-HOMOLOGOUS RECEIVER DOMAIN AND PAS DOMAIN-RELATED"/>
    <property type="match status" value="1"/>
</dbReference>
<evidence type="ECO:0000256" key="5">
    <source>
        <dbReference type="ARBA" id="ARBA00022777"/>
    </source>
</evidence>
<keyword evidence="5" id="KW-0418">Kinase</keyword>
<evidence type="ECO:0000313" key="9">
    <source>
        <dbReference type="Proteomes" id="UP000766629"/>
    </source>
</evidence>
<accession>A0ABS7NEE5</accession>
<dbReference type="PRINTS" id="PR00344">
    <property type="entry name" value="BCTRLSENSOR"/>
</dbReference>
<evidence type="ECO:0000256" key="2">
    <source>
        <dbReference type="ARBA" id="ARBA00012438"/>
    </source>
</evidence>
<dbReference type="InterPro" id="IPR003661">
    <property type="entry name" value="HisK_dim/P_dom"/>
</dbReference>
<dbReference type="InterPro" id="IPR000014">
    <property type="entry name" value="PAS"/>
</dbReference>
<dbReference type="SUPFAM" id="SSF55785">
    <property type="entry name" value="PYP-like sensor domain (PAS domain)"/>
    <property type="match status" value="1"/>
</dbReference>
<reference evidence="8 9" key="1">
    <citation type="submission" date="2021-06" db="EMBL/GenBank/DDBJ databases">
        <title>50 bacteria genomes isolated from Dapeng, Shenzhen, China.</title>
        <authorList>
            <person name="Zheng W."/>
            <person name="Yu S."/>
            <person name="Huang Y."/>
        </authorList>
    </citation>
    <scope>NUCLEOTIDE SEQUENCE [LARGE SCALE GENOMIC DNA]</scope>
    <source>
        <strain evidence="8 9">DP1N14-2</strain>
    </source>
</reference>
<protein>
    <recommendedName>
        <fullName evidence="2">histidine kinase</fullName>
        <ecNumber evidence="2">2.7.13.3</ecNumber>
    </recommendedName>
</protein>
<feature type="domain" description="Histidine kinase" evidence="6">
    <location>
        <begin position="169"/>
        <end position="391"/>
    </location>
</feature>
<dbReference type="InterPro" id="IPR005467">
    <property type="entry name" value="His_kinase_dom"/>
</dbReference>
<dbReference type="PANTHER" id="PTHR43047">
    <property type="entry name" value="TWO-COMPONENT HISTIDINE PROTEIN KINASE"/>
    <property type="match status" value="1"/>
</dbReference>
<dbReference type="EC" id="2.7.13.3" evidence="2"/>
<dbReference type="InterPro" id="IPR003594">
    <property type="entry name" value="HATPase_dom"/>
</dbReference>
<dbReference type="CDD" id="cd00130">
    <property type="entry name" value="PAS"/>
    <property type="match status" value="1"/>
</dbReference>
<dbReference type="Gene3D" id="3.30.450.20">
    <property type="entry name" value="PAS domain"/>
    <property type="match status" value="1"/>
</dbReference>
<dbReference type="SMART" id="SM00086">
    <property type="entry name" value="PAC"/>
    <property type="match status" value="1"/>
</dbReference>
<dbReference type="Gene3D" id="1.10.287.130">
    <property type="match status" value="1"/>
</dbReference>
<dbReference type="Proteomes" id="UP000766629">
    <property type="component" value="Unassembled WGS sequence"/>
</dbReference>
<keyword evidence="3" id="KW-0597">Phosphoprotein</keyword>
<dbReference type="EMBL" id="JAHVJA010000003">
    <property type="protein sequence ID" value="MBY6139591.1"/>
    <property type="molecule type" value="Genomic_DNA"/>
</dbReference>
<evidence type="ECO:0000256" key="1">
    <source>
        <dbReference type="ARBA" id="ARBA00000085"/>
    </source>
</evidence>
<evidence type="ECO:0000313" key="8">
    <source>
        <dbReference type="EMBL" id="MBY6139591.1"/>
    </source>
</evidence>
<dbReference type="InterPro" id="IPR035965">
    <property type="entry name" value="PAS-like_dom_sf"/>
</dbReference>
<dbReference type="SUPFAM" id="SSF47384">
    <property type="entry name" value="Homodimeric domain of signal transducing histidine kinase"/>
    <property type="match status" value="1"/>
</dbReference>
<feature type="domain" description="PAC" evidence="7">
    <location>
        <begin position="92"/>
        <end position="144"/>
    </location>
</feature>
<dbReference type="InterPro" id="IPR004358">
    <property type="entry name" value="Sig_transdc_His_kin-like_C"/>
</dbReference>
<comment type="catalytic activity">
    <reaction evidence="1">
        <text>ATP + protein L-histidine = ADP + protein N-phospho-L-histidine.</text>
        <dbReference type="EC" id="2.7.13.3"/>
    </reaction>
</comment>
<dbReference type="PROSITE" id="PS50113">
    <property type="entry name" value="PAC"/>
    <property type="match status" value="1"/>
</dbReference>
<gene>
    <name evidence="8" type="ORF">KUV26_09125</name>
</gene>
<dbReference type="InterPro" id="IPR001610">
    <property type="entry name" value="PAC"/>
</dbReference>
<comment type="caution">
    <text evidence="8">The sequence shown here is derived from an EMBL/GenBank/DDBJ whole genome shotgun (WGS) entry which is preliminary data.</text>
</comment>
<dbReference type="SMART" id="SM00388">
    <property type="entry name" value="HisKA"/>
    <property type="match status" value="1"/>
</dbReference>
<name>A0ABS7NEE5_9RHOB</name>
<sequence>MHYLKRELYELVKSDEAIFDFLQIGSLDGIWYWDLENPEHEWMSPELWRLFGVDPETKGHFASEWQDLIHPDDLALALENFQKHLEDPDHPYDQIVRYRHAKGHMVTVRCRGLAIRDENGTPVRMLGAHNDLTKLKAREAELAAANVELASEVVRANTAVEARTAFLATMSHEIRTPLNVILGLFHLIKSDETASGKTRERADVGHRAAEMLMTHLVNVLEAARLDSDALEFDPKPVETASLTALWREALEACTTRYGKPLRVCVDAPDGLPETLLIDHAKVTQIVNNLIDNAVKFTAQGSVCIVLEHDAAAACPVSITVLDTGPGIAAEDRGQAFERFQQLESAVSQHKGGSGLGLSICDELAALMGGTLTILDRPPDGFSLGIRLQVPEKKSGLRKR</sequence>
<evidence type="ECO:0000256" key="3">
    <source>
        <dbReference type="ARBA" id="ARBA00022553"/>
    </source>
</evidence>
<dbReference type="Gene3D" id="3.30.565.10">
    <property type="entry name" value="Histidine kinase-like ATPase, C-terminal domain"/>
    <property type="match status" value="1"/>
</dbReference>